<feature type="region of interest" description="Disordered" evidence="1">
    <location>
        <begin position="66"/>
        <end position="91"/>
    </location>
</feature>
<gene>
    <name evidence="2" type="ORF">PVAG01_05583</name>
</gene>
<accession>A0ABR4PKI7</accession>
<name>A0ABR4PKI7_9HELO</name>
<comment type="caution">
    <text evidence="2">The sequence shown here is derived from an EMBL/GenBank/DDBJ whole genome shotgun (WGS) entry which is preliminary data.</text>
</comment>
<feature type="region of interest" description="Disordered" evidence="1">
    <location>
        <begin position="107"/>
        <end position="178"/>
    </location>
</feature>
<dbReference type="EMBL" id="JBFCZG010000004">
    <property type="protein sequence ID" value="KAL3423836.1"/>
    <property type="molecule type" value="Genomic_DNA"/>
</dbReference>
<dbReference type="Proteomes" id="UP001629113">
    <property type="component" value="Unassembled WGS sequence"/>
</dbReference>
<evidence type="ECO:0000256" key="1">
    <source>
        <dbReference type="SAM" id="MobiDB-lite"/>
    </source>
</evidence>
<sequence length="241" mass="26451">MGLRSAWKVVSTGWVIEYPNDQSPAGFYILNKPAACASRYRKSTPAAVCYISGIAPPPVYEVRGGDISPLPPAVGEGHATEQHGETFQSLPQSGAHTDLLESANQQEGHNLDDGQGEGGGRQPEGEEQSQIAAPEREPAEDRAEQEPEEEEQEQEQPPPPYTQPRQFGPPRPWTPNMSNAETRHWLTEHFLCQLHDLPAAVAAGSRYRYGSGNALFRMSWSDLLDVDGVVWAGVVWRALGR</sequence>
<proteinExistence type="predicted"/>
<feature type="compositionally biased region" description="Pro residues" evidence="1">
    <location>
        <begin position="156"/>
        <end position="173"/>
    </location>
</feature>
<keyword evidence="3" id="KW-1185">Reference proteome</keyword>
<protein>
    <submittedName>
        <fullName evidence="2">Uncharacterized protein</fullName>
    </submittedName>
</protein>
<reference evidence="2 3" key="1">
    <citation type="submission" date="2024-06" db="EMBL/GenBank/DDBJ databases">
        <title>Complete genome of Phlyctema vagabunda strain 19-DSS-EL-015.</title>
        <authorList>
            <person name="Fiorenzani C."/>
        </authorList>
    </citation>
    <scope>NUCLEOTIDE SEQUENCE [LARGE SCALE GENOMIC DNA]</scope>
    <source>
        <strain evidence="2 3">19-DSS-EL-015</strain>
    </source>
</reference>
<feature type="compositionally biased region" description="Basic and acidic residues" evidence="1">
    <location>
        <begin position="134"/>
        <end position="145"/>
    </location>
</feature>
<evidence type="ECO:0000313" key="2">
    <source>
        <dbReference type="EMBL" id="KAL3423836.1"/>
    </source>
</evidence>
<organism evidence="2 3">
    <name type="scientific">Phlyctema vagabunda</name>
    <dbReference type="NCBI Taxonomy" id="108571"/>
    <lineage>
        <taxon>Eukaryota</taxon>
        <taxon>Fungi</taxon>
        <taxon>Dikarya</taxon>
        <taxon>Ascomycota</taxon>
        <taxon>Pezizomycotina</taxon>
        <taxon>Leotiomycetes</taxon>
        <taxon>Helotiales</taxon>
        <taxon>Dermateaceae</taxon>
        <taxon>Phlyctema</taxon>
    </lineage>
</organism>
<evidence type="ECO:0000313" key="3">
    <source>
        <dbReference type="Proteomes" id="UP001629113"/>
    </source>
</evidence>